<organism evidence="1 2">
    <name type="scientific">Austropuccinia psidii MF-1</name>
    <dbReference type="NCBI Taxonomy" id="1389203"/>
    <lineage>
        <taxon>Eukaryota</taxon>
        <taxon>Fungi</taxon>
        <taxon>Dikarya</taxon>
        <taxon>Basidiomycota</taxon>
        <taxon>Pucciniomycotina</taxon>
        <taxon>Pucciniomycetes</taxon>
        <taxon>Pucciniales</taxon>
        <taxon>Sphaerophragmiaceae</taxon>
        <taxon>Austropuccinia</taxon>
    </lineage>
</organism>
<gene>
    <name evidence="1" type="ORF">O181_002422</name>
</gene>
<evidence type="ECO:0000313" key="2">
    <source>
        <dbReference type="Proteomes" id="UP000765509"/>
    </source>
</evidence>
<dbReference type="Proteomes" id="UP000765509">
    <property type="component" value="Unassembled WGS sequence"/>
</dbReference>
<comment type="caution">
    <text evidence="1">The sequence shown here is derived from an EMBL/GenBank/DDBJ whole genome shotgun (WGS) entry which is preliminary data.</text>
</comment>
<dbReference type="OrthoDB" id="10637521at2759"/>
<proteinExistence type="predicted"/>
<accession>A0A9Q3BCS0</accession>
<reference evidence="1" key="1">
    <citation type="submission" date="2021-03" db="EMBL/GenBank/DDBJ databases">
        <title>Draft genome sequence of rust myrtle Austropuccinia psidii MF-1, a brazilian biotype.</title>
        <authorList>
            <person name="Quecine M.C."/>
            <person name="Pachon D.M.R."/>
            <person name="Bonatelli M.L."/>
            <person name="Correr F.H."/>
            <person name="Franceschini L.M."/>
            <person name="Leite T.F."/>
            <person name="Margarido G.R.A."/>
            <person name="Almeida C.A."/>
            <person name="Ferrarezi J.A."/>
            <person name="Labate C.A."/>
        </authorList>
    </citation>
    <scope>NUCLEOTIDE SEQUENCE</scope>
    <source>
        <strain evidence="1">MF-1</strain>
    </source>
</reference>
<dbReference type="AlphaFoldDB" id="A0A9Q3BCS0"/>
<protein>
    <submittedName>
        <fullName evidence="1">Uncharacterized protein</fullName>
    </submittedName>
</protein>
<evidence type="ECO:0000313" key="1">
    <source>
        <dbReference type="EMBL" id="MBW0462707.1"/>
    </source>
</evidence>
<name>A0A9Q3BCS0_9BASI</name>
<sequence>MICQDAFVAIPTFHICCLAVQFAIHRGPCQVQLKSEKHSHVEAQDKLKTEDKKISSETYYEENNSEIKKPDVQFNLKSDLKNQAENQMSKSPSVGELVKFAMRILIR</sequence>
<dbReference type="EMBL" id="AVOT02000401">
    <property type="protein sequence ID" value="MBW0462707.1"/>
    <property type="molecule type" value="Genomic_DNA"/>
</dbReference>
<keyword evidence="2" id="KW-1185">Reference proteome</keyword>